<dbReference type="GO" id="GO:0005829">
    <property type="term" value="C:cytosol"/>
    <property type="evidence" value="ECO:0007669"/>
    <property type="project" value="TreeGrafter"/>
</dbReference>
<dbReference type="SUPFAM" id="SSF52540">
    <property type="entry name" value="P-loop containing nucleoside triphosphate hydrolases"/>
    <property type="match status" value="1"/>
</dbReference>
<evidence type="ECO:0000256" key="1">
    <source>
        <dbReference type="ARBA" id="ARBA00022741"/>
    </source>
</evidence>
<keyword evidence="5" id="KW-1185">Reference proteome</keyword>
<reference evidence="4 5" key="1">
    <citation type="submission" date="2016-10" db="EMBL/GenBank/DDBJ databases">
        <authorList>
            <person name="de Groot N.N."/>
        </authorList>
    </citation>
    <scope>NUCLEOTIDE SEQUENCE [LARGE SCALE GENOMIC DNA]</scope>
    <source>
        <strain evidence="4 5">DSM 12130</strain>
    </source>
</reference>
<dbReference type="GO" id="GO:0051782">
    <property type="term" value="P:negative regulation of cell division"/>
    <property type="evidence" value="ECO:0007669"/>
    <property type="project" value="TreeGrafter"/>
</dbReference>
<dbReference type="STRING" id="91360.SAMN05660330_03166"/>
<dbReference type="PIRSF" id="PIRSF005647">
    <property type="entry name" value="CooC"/>
    <property type="match status" value="1"/>
</dbReference>
<dbReference type="OrthoDB" id="7346657at2"/>
<protein>
    <submittedName>
        <fullName evidence="4">CO dehydrogenase maturation factor</fullName>
    </submittedName>
</protein>
<dbReference type="InterPro" id="IPR014433">
    <property type="entry name" value="CooC"/>
</dbReference>
<dbReference type="RefSeq" id="WP_092224558.1">
    <property type="nucleotide sequence ID" value="NZ_FNJI01000025.1"/>
</dbReference>
<dbReference type="InterPro" id="IPR002586">
    <property type="entry name" value="CobQ/CobB/MinD/ParA_Nub-bd_dom"/>
</dbReference>
<dbReference type="GO" id="GO:0005524">
    <property type="term" value="F:ATP binding"/>
    <property type="evidence" value="ECO:0007669"/>
    <property type="project" value="UniProtKB-KW"/>
</dbReference>
<dbReference type="PANTHER" id="PTHR43384:SF6">
    <property type="entry name" value="SEPTUM SITE-DETERMINING PROTEIN MIND HOMOLOG, CHLOROPLASTIC"/>
    <property type="match status" value="1"/>
</dbReference>
<dbReference type="InterPro" id="IPR050625">
    <property type="entry name" value="ParA/MinD_ATPase"/>
</dbReference>
<evidence type="ECO:0000313" key="4">
    <source>
        <dbReference type="EMBL" id="SDP55321.1"/>
    </source>
</evidence>
<dbReference type="EMBL" id="FNJI01000025">
    <property type="protein sequence ID" value="SDP55321.1"/>
    <property type="molecule type" value="Genomic_DNA"/>
</dbReference>
<dbReference type="Proteomes" id="UP000199073">
    <property type="component" value="Unassembled WGS sequence"/>
</dbReference>
<gene>
    <name evidence="4" type="ORF">SAMN05660330_03166</name>
</gene>
<accession>A0A1H0TN79</accession>
<dbReference type="AlphaFoldDB" id="A0A1H0TN79"/>
<feature type="domain" description="CobQ/CobB/MinD/ParA nucleotide binding" evidence="3">
    <location>
        <begin position="5"/>
        <end position="236"/>
    </location>
</feature>
<evidence type="ECO:0000313" key="5">
    <source>
        <dbReference type="Proteomes" id="UP000199073"/>
    </source>
</evidence>
<dbReference type="InterPro" id="IPR027417">
    <property type="entry name" value="P-loop_NTPase"/>
</dbReference>
<organism evidence="4 5">
    <name type="scientific">Desulforhopalus singaporensis</name>
    <dbReference type="NCBI Taxonomy" id="91360"/>
    <lineage>
        <taxon>Bacteria</taxon>
        <taxon>Pseudomonadati</taxon>
        <taxon>Thermodesulfobacteriota</taxon>
        <taxon>Desulfobulbia</taxon>
        <taxon>Desulfobulbales</taxon>
        <taxon>Desulfocapsaceae</taxon>
        <taxon>Desulforhopalus</taxon>
    </lineage>
</organism>
<dbReference type="GO" id="GO:0016887">
    <property type="term" value="F:ATP hydrolysis activity"/>
    <property type="evidence" value="ECO:0007669"/>
    <property type="project" value="TreeGrafter"/>
</dbReference>
<dbReference type="Pfam" id="PF01656">
    <property type="entry name" value="CbiA"/>
    <property type="match status" value="1"/>
</dbReference>
<sequence length="260" mass="28081">MSLKIAIGGKGGVGKTTVTSLIARCLALNEKNKVIAIDADPVTNLAAGLGIDETEPITPVSQLTELIEERTGAKPGTMGGFFSLNPKVDDIPDRFSRSRDGVKLLVMGTVQSGGSGCICPESTVLKALMNHLVLFRDDIVIMDMEAGVEHLGRATSASVDALVIVVNPGARSRAAADKIRKLGRDIGISNILVLANRLRSKEDENLIRETLPDFEILGFLQENDEIVTADREGRRPFEDIETCPREIFDIVDKLNSMKKA</sequence>
<evidence type="ECO:0000256" key="2">
    <source>
        <dbReference type="ARBA" id="ARBA00022840"/>
    </source>
</evidence>
<dbReference type="Gene3D" id="3.40.50.300">
    <property type="entry name" value="P-loop containing nucleotide triphosphate hydrolases"/>
    <property type="match status" value="1"/>
</dbReference>
<keyword evidence="2" id="KW-0067">ATP-binding</keyword>
<proteinExistence type="predicted"/>
<dbReference type="GO" id="GO:0009898">
    <property type="term" value="C:cytoplasmic side of plasma membrane"/>
    <property type="evidence" value="ECO:0007669"/>
    <property type="project" value="TreeGrafter"/>
</dbReference>
<dbReference type="PANTHER" id="PTHR43384">
    <property type="entry name" value="SEPTUM SITE-DETERMINING PROTEIN MIND HOMOLOG, CHLOROPLASTIC-RELATED"/>
    <property type="match status" value="1"/>
</dbReference>
<name>A0A1H0TN79_9BACT</name>
<keyword evidence="1" id="KW-0547">Nucleotide-binding</keyword>
<evidence type="ECO:0000259" key="3">
    <source>
        <dbReference type="Pfam" id="PF01656"/>
    </source>
</evidence>